<dbReference type="EMBL" id="JAJSOF020000003">
    <property type="protein sequence ID" value="KAJ4449428.1"/>
    <property type="molecule type" value="Genomic_DNA"/>
</dbReference>
<evidence type="ECO:0000313" key="1">
    <source>
        <dbReference type="EMBL" id="KAJ4449428.1"/>
    </source>
</evidence>
<organism evidence="1 2">
    <name type="scientific">Periplaneta americana</name>
    <name type="common">American cockroach</name>
    <name type="synonym">Blatta americana</name>
    <dbReference type="NCBI Taxonomy" id="6978"/>
    <lineage>
        <taxon>Eukaryota</taxon>
        <taxon>Metazoa</taxon>
        <taxon>Ecdysozoa</taxon>
        <taxon>Arthropoda</taxon>
        <taxon>Hexapoda</taxon>
        <taxon>Insecta</taxon>
        <taxon>Pterygota</taxon>
        <taxon>Neoptera</taxon>
        <taxon>Polyneoptera</taxon>
        <taxon>Dictyoptera</taxon>
        <taxon>Blattodea</taxon>
        <taxon>Blattoidea</taxon>
        <taxon>Blattidae</taxon>
        <taxon>Blattinae</taxon>
        <taxon>Periplaneta</taxon>
    </lineage>
</organism>
<dbReference type="PANTHER" id="PTHR47326">
    <property type="entry name" value="TRANSPOSABLE ELEMENT TC3 TRANSPOSASE-LIKE PROTEIN"/>
    <property type="match status" value="1"/>
</dbReference>
<reference evidence="1 2" key="1">
    <citation type="journal article" date="2022" name="Allergy">
        <title>Genome assembly and annotation of Periplaneta americana reveal a comprehensive cockroach allergen profile.</title>
        <authorList>
            <person name="Wang L."/>
            <person name="Xiong Q."/>
            <person name="Saelim N."/>
            <person name="Wang L."/>
            <person name="Nong W."/>
            <person name="Wan A.T."/>
            <person name="Shi M."/>
            <person name="Liu X."/>
            <person name="Cao Q."/>
            <person name="Hui J.H.L."/>
            <person name="Sookrung N."/>
            <person name="Leung T.F."/>
            <person name="Tungtrongchitr A."/>
            <person name="Tsui S.K.W."/>
        </authorList>
    </citation>
    <scope>NUCLEOTIDE SEQUENCE [LARGE SCALE GENOMIC DNA]</scope>
    <source>
        <strain evidence="1">PWHHKU_190912</strain>
    </source>
</reference>
<name>A0ABQ8TRV5_PERAM</name>
<accession>A0ABQ8TRV5</accession>
<gene>
    <name evidence="1" type="ORF">ANN_00827</name>
</gene>
<comment type="caution">
    <text evidence="1">The sequence shown here is derived from an EMBL/GenBank/DDBJ whole genome shotgun (WGS) entry which is preliminary data.</text>
</comment>
<dbReference type="Gene3D" id="3.30.420.10">
    <property type="entry name" value="Ribonuclease H-like superfamily/Ribonuclease H"/>
    <property type="match status" value="1"/>
</dbReference>
<protein>
    <submittedName>
        <fullName evidence="1">Uncharacterized protein</fullName>
    </submittedName>
</protein>
<sequence>MSDEARFHLCGNVNMQNYRYWAPNDPQGLHERPLHSEKPRGLSPLAKAQGQLEVCDHGGYYCFGLAGQVDGHISIRISFHLDVRQHLNDTLPERWIGRAGNNDSSMSFWPSRSPDLTTCDFLLWEYTKNFCMSQNLDELRRRITEAMESISEDMLT</sequence>
<keyword evidence="2" id="KW-1185">Reference proteome</keyword>
<dbReference type="PANTHER" id="PTHR47326:SF1">
    <property type="entry name" value="HTH PSQ-TYPE DOMAIN-CONTAINING PROTEIN"/>
    <property type="match status" value="1"/>
</dbReference>
<dbReference type="Proteomes" id="UP001148838">
    <property type="component" value="Unassembled WGS sequence"/>
</dbReference>
<proteinExistence type="predicted"/>
<dbReference type="InterPro" id="IPR036397">
    <property type="entry name" value="RNaseH_sf"/>
</dbReference>
<evidence type="ECO:0000313" key="2">
    <source>
        <dbReference type="Proteomes" id="UP001148838"/>
    </source>
</evidence>